<proteinExistence type="predicted"/>
<dbReference type="InterPro" id="IPR050951">
    <property type="entry name" value="Retrovirus_Pol_polyprotein"/>
</dbReference>
<dbReference type="Gene3D" id="2.40.70.10">
    <property type="entry name" value="Acid Proteases"/>
    <property type="match status" value="1"/>
</dbReference>
<dbReference type="STRING" id="70415.A0A5S6QA98"/>
<feature type="domain" description="Reverse transcriptase" evidence="1">
    <location>
        <begin position="178"/>
        <end position="334"/>
    </location>
</feature>
<dbReference type="SUPFAM" id="SSF50630">
    <property type="entry name" value="Acid proteases"/>
    <property type="match status" value="1"/>
</dbReference>
<accession>A0A5S6QA98</accession>
<evidence type="ECO:0000259" key="1">
    <source>
        <dbReference type="Pfam" id="PF00078"/>
    </source>
</evidence>
<evidence type="ECO:0000313" key="3">
    <source>
        <dbReference type="WBParaSite" id="TMUE_1000004246.1"/>
    </source>
</evidence>
<dbReference type="SUPFAM" id="SSF56672">
    <property type="entry name" value="DNA/RNA polymerases"/>
    <property type="match status" value="1"/>
</dbReference>
<keyword evidence="2" id="KW-1185">Reference proteome</keyword>
<dbReference type="Gene3D" id="3.10.10.10">
    <property type="entry name" value="HIV Type 1 Reverse Transcriptase, subunit A, domain 1"/>
    <property type="match status" value="1"/>
</dbReference>
<dbReference type="AlphaFoldDB" id="A0A5S6QA98"/>
<evidence type="ECO:0000313" key="2">
    <source>
        <dbReference type="Proteomes" id="UP000046395"/>
    </source>
</evidence>
<dbReference type="Pfam" id="PF00078">
    <property type="entry name" value="RVT_1"/>
    <property type="match status" value="1"/>
</dbReference>
<sequence length="373" mass="41534">MEVDSGAAFTVLSEHVYRRVASGTQGRLEVFPQRLQDFQGRKIHVLGTASVIVEYGTYHGRLMVLVVKGQRSSLLGRNWFRPLGIRLTGVYQLNSDPIEALIDEYSDLFSENIGSVKAPPIKLHIEENVAPIQMNARKVPFALRDHISLELHRLVVGQGVLEPVEYTDWATPIVPVIKEDGRIRICGDYKCTVNKVLKKDMYQIPAVSDILTTLKKGKIFAKLDFAQTYQQLPVEDSAKLQTIITHKGAFRPKRLQFGIASAPGIFQKFMDTLLGNVDGVVPYFDDVLVVAGSVRELVMVLKEVFERLRRVGICLKREKCVFGSDSVTFLGYRIDALGIHPTAGKLSAIHNAPSSKNKMELQAFLGTATSIAR</sequence>
<dbReference type="Proteomes" id="UP000046395">
    <property type="component" value="Unassembled WGS sequence"/>
</dbReference>
<dbReference type="InterPro" id="IPR043128">
    <property type="entry name" value="Rev_trsase/Diguanyl_cyclase"/>
</dbReference>
<organism evidence="2 3">
    <name type="scientific">Trichuris muris</name>
    <name type="common">Mouse whipworm</name>
    <dbReference type="NCBI Taxonomy" id="70415"/>
    <lineage>
        <taxon>Eukaryota</taxon>
        <taxon>Metazoa</taxon>
        <taxon>Ecdysozoa</taxon>
        <taxon>Nematoda</taxon>
        <taxon>Enoplea</taxon>
        <taxon>Dorylaimia</taxon>
        <taxon>Trichinellida</taxon>
        <taxon>Trichuridae</taxon>
        <taxon>Trichuris</taxon>
    </lineage>
</organism>
<dbReference type="InterPro" id="IPR021109">
    <property type="entry name" value="Peptidase_aspartic_dom_sf"/>
</dbReference>
<name>A0A5S6QA98_TRIMR</name>
<reference evidence="3" key="1">
    <citation type="submission" date="2019-12" db="UniProtKB">
        <authorList>
            <consortium name="WormBaseParasite"/>
        </authorList>
    </citation>
    <scope>IDENTIFICATION</scope>
</reference>
<protein>
    <submittedName>
        <fullName evidence="3">Reverse transcriptase domain-containing protein</fullName>
    </submittedName>
</protein>
<dbReference type="InterPro" id="IPR000477">
    <property type="entry name" value="RT_dom"/>
</dbReference>
<dbReference type="CDD" id="cd01647">
    <property type="entry name" value="RT_LTR"/>
    <property type="match status" value="1"/>
</dbReference>
<dbReference type="PANTHER" id="PTHR37984">
    <property type="entry name" value="PROTEIN CBG26694"/>
    <property type="match status" value="1"/>
</dbReference>
<dbReference type="WBParaSite" id="TMUE_1000004246.1">
    <property type="protein sequence ID" value="TMUE_1000004246.1"/>
    <property type="gene ID" value="WBGene00298890"/>
</dbReference>
<dbReference type="PANTHER" id="PTHR37984:SF12">
    <property type="entry name" value="RIBONUCLEASE H"/>
    <property type="match status" value="1"/>
</dbReference>
<dbReference type="InterPro" id="IPR043502">
    <property type="entry name" value="DNA/RNA_pol_sf"/>
</dbReference>
<dbReference type="Gene3D" id="3.30.70.270">
    <property type="match status" value="1"/>
</dbReference>